<dbReference type="Pfam" id="PF12867">
    <property type="entry name" value="DinB_2"/>
    <property type="match status" value="1"/>
</dbReference>
<proteinExistence type="predicted"/>
<dbReference type="EMBL" id="FSRK01000001">
    <property type="protein sequence ID" value="SIN75476.1"/>
    <property type="molecule type" value="Genomic_DNA"/>
</dbReference>
<evidence type="ECO:0000313" key="3">
    <source>
        <dbReference type="Proteomes" id="UP000185207"/>
    </source>
</evidence>
<dbReference type="Proteomes" id="UP000185207">
    <property type="component" value="Unassembled WGS sequence"/>
</dbReference>
<organism evidence="2 3">
    <name type="scientific">Epilithonimonas zeae</name>
    <dbReference type="NCBI Taxonomy" id="1416779"/>
    <lineage>
        <taxon>Bacteria</taxon>
        <taxon>Pseudomonadati</taxon>
        <taxon>Bacteroidota</taxon>
        <taxon>Flavobacteriia</taxon>
        <taxon>Flavobacteriales</taxon>
        <taxon>Weeksellaceae</taxon>
        <taxon>Chryseobacterium group</taxon>
        <taxon>Epilithonimonas</taxon>
    </lineage>
</organism>
<dbReference type="OrthoDB" id="9793216at2"/>
<evidence type="ECO:0000313" key="2">
    <source>
        <dbReference type="EMBL" id="SIN75476.1"/>
    </source>
</evidence>
<dbReference type="InterPro" id="IPR024775">
    <property type="entry name" value="DinB-like"/>
</dbReference>
<dbReference type="InterPro" id="IPR034660">
    <property type="entry name" value="DinB/YfiT-like"/>
</dbReference>
<name>A0A1N6DXF0_9FLAO</name>
<dbReference type="STRING" id="1416779.SAMN05444409_0129"/>
<gene>
    <name evidence="2" type="ORF">SAMN05444409_0129</name>
</gene>
<dbReference type="AlphaFoldDB" id="A0A1N6DXF0"/>
<keyword evidence="3" id="KW-1185">Reference proteome</keyword>
<evidence type="ECO:0000259" key="1">
    <source>
        <dbReference type="Pfam" id="PF12867"/>
    </source>
</evidence>
<protein>
    <submittedName>
        <fullName evidence="2">DinB superfamily protein</fullName>
    </submittedName>
</protein>
<sequence length="148" mass="17850">MDYQVLRDMVENQIEKFNSISENQWNEKLSDEKWSKKEILGHLCDSALTNMRRFVVTQYKENENIVYDQNFWVKAQNYQNTTILDIVYLWKYLNLQIVNVVENIPDELLDNVCDTTKLEKQSFTLRFIIDEYISHMNHHLKVINNDKI</sequence>
<dbReference type="RefSeq" id="WP_074233005.1">
    <property type="nucleotide sequence ID" value="NZ_FSRK01000001.1"/>
</dbReference>
<accession>A0A1N6DXF0</accession>
<dbReference type="SUPFAM" id="SSF109854">
    <property type="entry name" value="DinB/YfiT-like putative metalloenzymes"/>
    <property type="match status" value="1"/>
</dbReference>
<feature type="domain" description="DinB-like" evidence="1">
    <location>
        <begin position="17"/>
        <end position="143"/>
    </location>
</feature>
<dbReference type="Gene3D" id="1.20.120.450">
    <property type="entry name" value="dinb family like domain"/>
    <property type="match status" value="1"/>
</dbReference>
<reference evidence="3" key="1">
    <citation type="submission" date="2016-11" db="EMBL/GenBank/DDBJ databases">
        <authorList>
            <person name="Varghese N."/>
            <person name="Submissions S."/>
        </authorList>
    </citation>
    <scope>NUCLEOTIDE SEQUENCE [LARGE SCALE GENOMIC DNA]</scope>
    <source>
        <strain evidence="3">DSM 27623</strain>
    </source>
</reference>